<evidence type="ECO:0000313" key="4">
    <source>
        <dbReference type="Proteomes" id="UP001175000"/>
    </source>
</evidence>
<feature type="region of interest" description="Disordered" evidence="1">
    <location>
        <begin position="32"/>
        <end position="52"/>
    </location>
</feature>
<dbReference type="GO" id="GO:0016887">
    <property type="term" value="F:ATP hydrolysis activity"/>
    <property type="evidence" value="ECO:0007669"/>
    <property type="project" value="InterPro"/>
</dbReference>
<feature type="region of interest" description="Disordered" evidence="1">
    <location>
        <begin position="114"/>
        <end position="158"/>
    </location>
</feature>
<reference evidence="3" key="1">
    <citation type="submission" date="2023-06" db="EMBL/GenBank/DDBJ databases">
        <title>Genome-scale phylogeny and comparative genomics of the fungal order Sordariales.</title>
        <authorList>
            <consortium name="Lawrence Berkeley National Laboratory"/>
            <person name="Hensen N."/>
            <person name="Bonometti L."/>
            <person name="Westerberg I."/>
            <person name="Brannstrom I.O."/>
            <person name="Guillou S."/>
            <person name="Cros-Aarteil S."/>
            <person name="Calhoun S."/>
            <person name="Haridas S."/>
            <person name="Kuo A."/>
            <person name="Mondo S."/>
            <person name="Pangilinan J."/>
            <person name="Riley R."/>
            <person name="Labutti K."/>
            <person name="Andreopoulos B."/>
            <person name="Lipzen A."/>
            <person name="Chen C."/>
            <person name="Yanf M."/>
            <person name="Daum C."/>
            <person name="Ng V."/>
            <person name="Clum A."/>
            <person name="Steindorff A."/>
            <person name="Ohm R."/>
            <person name="Martin F."/>
            <person name="Silar P."/>
            <person name="Natvig D."/>
            <person name="Lalanne C."/>
            <person name="Gautier V."/>
            <person name="Ament-Velasquez S.L."/>
            <person name="Kruys A."/>
            <person name="Hutchinson M.I."/>
            <person name="Powell A.J."/>
            <person name="Barry K."/>
            <person name="Miller A.N."/>
            <person name="Grigoriev I.V."/>
            <person name="Debuchy R."/>
            <person name="Gladieux P."/>
            <person name="Thoren M.H."/>
            <person name="Johannesson H."/>
        </authorList>
    </citation>
    <scope>NUCLEOTIDE SEQUENCE</scope>
    <source>
        <strain evidence="3">CBS 606.72</strain>
    </source>
</reference>
<dbReference type="AlphaFoldDB" id="A0AA40C2H7"/>
<sequence>MARHDFFDESADTVTDLREKVRSLQTQLGHVERRESGFGTGHGRHDSLSDPTCRTEAADETEDPARAWTQLTNTTAIPEVRKCNFEQFKNHFSVEEPRYAVDVLVIKGSSSSHIQEMQEERKLRARHSDQGDAASASRPPKDKGKVGTEQLAKNQSQSLQTRIQRIRLQAPALLKILADIQEEPWSPRPQTFFRPFSALIYFLPQMKEVLRELEGRWGGAHSEGDAREYSVNNSPAALAILRCYVDFMEKEIMPEHYQFDRLTANDNPEVRFTDLHYLFRVGELIYRQLPSDTPGQINFGIGERLWRVYGVRTCDTQYQMTPSDHRKYDVQDRGEEDGAFVVRAFYLEYTGEEYCTVNKSFSIRPYPGTRKISALPVFPVRFAKEHEKLLEVGFEVGDKTLRYFETKHGCYNAWTVMKTPKGDPVNDVDGVPLKHPEHINSEIMIDFSEAFRACPAWRPRRTILKPRPVEQITESDDFPILWWSGPDRAKLLAETSEVISVRTGAEMWEQNRYVSEDPLLAKMAENDAHGQLTTVDYLRREDRYLIASRVFAYVFQERKFSQLDIMFVTELSSSRDALDSLRIPNEMKTNIQNSVRGHLLQKAAERELGDARMSQDIINGKGTGLFILLYGAPGVGKTATAEAIAQTNGKPLFKITCGDLGLTPAEVESKLRRIFRLASLWDCILLMDEVDTFFAQRSKGGTIAKNALVSVFLRVLDYYTGILFMTTNLPGALDEAFKSRIHYKILYPPLNRQQTLEIWEINLHRLRRMEQDHQNNGTRRPMEICDDEILRFAEAQFASNRRNTGQWNGRQIRNAFQVARSLAYADADAEAERLKSSSGNPTQHVIPAPRLQVKHFQVMDEITSSFDQYMQEVYSGMNDADLAREAENRADEFTVRKQSQVELYTQTQQAYDYGSGGGASAFDTMARSPRVPSFRPTGQGSWVSGPRLGIPGGSNMAPGRRSPSPMRSSFDADASDNGPLPGHMQPPSHSLGVTSHRASLDGGVRPLSPGGSPVQGRHAGRGSMDYGYLGSMGKLERSNDVDCNQGYVDCKNEYGKRERAEIREMF</sequence>
<comment type="caution">
    <text evidence="3">The sequence shown here is derived from an EMBL/GenBank/DDBJ whole genome shotgun (WGS) entry which is preliminary data.</text>
</comment>
<dbReference type="InterPro" id="IPR054289">
    <property type="entry name" value="DUF7025"/>
</dbReference>
<dbReference type="PANTHER" id="PTHR46411">
    <property type="entry name" value="FAMILY ATPASE, PUTATIVE-RELATED"/>
    <property type="match status" value="1"/>
</dbReference>
<dbReference type="Pfam" id="PF23232">
    <property type="entry name" value="AAA_lid_13"/>
    <property type="match status" value="1"/>
</dbReference>
<feature type="compositionally biased region" description="Low complexity" evidence="1">
    <location>
        <begin position="958"/>
        <end position="969"/>
    </location>
</feature>
<feature type="compositionally biased region" description="Polar residues" evidence="1">
    <location>
        <begin position="987"/>
        <end position="997"/>
    </location>
</feature>
<evidence type="ECO:0000313" key="3">
    <source>
        <dbReference type="EMBL" id="KAK0622612.1"/>
    </source>
</evidence>
<protein>
    <recommendedName>
        <fullName evidence="2">AAA+ ATPase domain-containing protein</fullName>
    </recommendedName>
</protein>
<gene>
    <name evidence="3" type="ORF">B0T14DRAFT_514149</name>
</gene>
<dbReference type="CDD" id="cd19481">
    <property type="entry name" value="RecA-like_protease"/>
    <property type="match status" value="1"/>
</dbReference>
<dbReference type="InterPro" id="IPR027417">
    <property type="entry name" value="P-loop_NTPase"/>
</dbReference>
<dbReference type="Pfam" id="PF00004">
    <property type="entry name" value="AAA"/>
    <property type="match status" value="1"/>
</dbReference>
<dbReference type="SUPFAM" id="SSF52540">
    <property type="entry name" value="P-loop containing nucleoside triphosphate hydrolases"/>
    <property type="match status" value="1"/>
</dbReference>
<dbReference type="Pfam" id="PF22942">
    <property type="entry name" value="DUF7025"/>
    <property type="match status" value="1"/>
</dbReference>
<name>A0AA40C2H7_9PEZI</name>
<dbReference type="Proteomes" id="UP001175000">
    <property type="component" value="Unassembled WGS sequence"/>
</dbReference>
<feature type="compositionally biased region" description="Basic and acidic residues" evidence="1">
    <location>
        <begin position="116"/>
        <end position="130"/>
    </location>
</feature>
<organism evidence="3 4">
    <name type="scientific">Immersiella caudata</name>
    <dbReference type="NCBI Taxonomy" id="314043"/>
    <lineage>
        <taxon>Eukaryota</taxon>
        <taxon>Fungi</taxon>
        <taxon>Dikarya</taxon>
        <taxon>Ascomycota</taxon>
        <taxon>Pezizomycotina</taxon>
        <taxon>Sordariomycetes</taxon>
        <taxon>Sordariomycetidae</taxon>
        <taxon>Sordariales</taxon>
        <taxon>Lasiosphaeriaceae</taxon>
        <taxon>Immersiella</taxon>
    </lineage>
</organism>
<dbReference type="SMART" id="SM00382">
    <property type="entry name" value="AAA"/>
    <property type="match status" value="1"/>
</dbReference>
<proteinExistence type="predicted"/>
<evidence type="ECO:0000259" key="2">
    <source>
        <dbReference type="SMART" id="SM00382"/>
    </source>
</evidence>
<dbReference type="Gene3D" id="3.40.50.300">
    <property type="entry name" value="P-loop containing nucleotide triphosphate hydrolases"/>
    <property type="match status" value="1"/>
</dbReference>
<dbReference type="GO" id="GO:0005524">
    <property type="term" value="F:ATP binding"/>
    <property type="evidence" value="ECO:0007669"/>
    <property type="project" value="InterPro"/>
</dbReference>
<dbReference type="InterPro" id="IPR003593">
    <property type="entry name" value="AAA+_ATPase"/>
</dbReference>
<feature type="region of interest" description="Disordered" evidence="1">
    <location>
        <begin position="932"/>
        <end position="1022"/>
    </location>
</feature>
<keyword evidence="4" id="KW-1185">Reference proteome</keyword>
<dbReference type="InterPro" id="IPR056599">
    <property type="entry name" value="AAA_lid_fung"/>
</dbReference>
<accession>A0AA40C2H7</accession>
<dbReference type="EMBL" id="JAULSU010000003">
    <property type="protein sequence ID" value="KAK0622612.1"/>
    <property type="molecule type" value="Genomic_DNA"/>
</dbReference>
<dbReference type="PROSITE" id="PS50096">
    <property type="entry name" value="IQ"/>
    <property type="match status" value="1"/>
</dbReference>
<feature type="domain" description="AAA+ ATPase" evidence="2">
    <location>
        <begin position="623"/>
        <end position="746"/>
    </location>
</feature>
<dbReference type="PANTHER" id="PTHR46411:SF3">
    <property type="entry name" value="AAA+ ATPASE DOMAIN-CONTAINING PROTEIN"/>
    <property type="match status" value="1"/>
</dbReference>
<dbReference type="InterPro" id="IPR003959">
    <property type="entry name" value="ATPase_AAA_core"/>
</dbReference>
<evidence type="ECO:0000256" key="1">
    <source>
        <dbReference type="SAM" id="MobiDB-lite"/>
    </source>
</evidence>